<feature type="chain" id="PRO_5044878267" evidence="2">
    <location>
        <begin position="22"/>
        <end position="130"/>
    </location>
</feature>
<feature type="compositionally biased region" description="Basic and acidic residues" evidence="1">
    <location>
        <begin position="116"/>
        <end position="130"/>
    </location>
</feature>
<reference evidence="3 4" key="1">
    <citation type="submission" date="2024-02" db="EMBL/GenBank/DDBJ databases">
        <authorList>
            <person name="Vignale AGUSTIN F."/>
            <person name="Sosa J E."/>
            <person name="Modenutti C."/>
        </authorList>
    </citation>
    <scope>NUCLEOTIDE SEQUENCE [LARGE SCALE GENOMIC DNA]</scope>
</reference>
<feature type="compositionally biased region" description="Low complexity" evidence="1">
    <location>
        <begin position="86"/>
        <end position="114"/>
    </location>
</feature>
<organism evidence="3 4">
    <name type="scientific">Ilex paraguariensis</name>
    <name type="common">yerba mate</name>
    <dbReference type="NCBI Taxonomy" id="185542"/>
    <lineage>
        <taxon>Eukaryota</taxon>
        <taxon>Viridiplantae</taxon>
        <taxon>Streptophyta</taxon>
        <taxon>Embryophyta</taxon>
        <taxon>Tracheophyta</taxon>
        <taxon>Spermatophyta</taxon>
        <taxon>Magnoliopsida</taxon>
        <taxon>eudicotyledons</taxon>
        <taxon>Gunneridae</taxon>
        <taxon>Pentapetalae</taxon>
        <taxon>asterids</taxon>
        <taxon>campanulids</taxon>
        <taxon>Aquifoliales</taxon>
        <taxon>Aquifoliaceae</taxon>
        <taxon>Ilex</taxon>
    </lineage>
</organism>
<gene>
    <name evidence="3" type="ORF">ILEXP_LOCUS11093</name>
</gene>
<dbReference type="AlphaFoldDB" id="A0ABC8RGQ1"/>
<dbReference type="Proteomes" id="UP001642360">
    <property type="component" value="Unassembled WGS sequence"/>
</dbReference>
<dbReference type="PROSITE" id="PS51257">
    <property type="entry name" value="PROKAR_LIPOPROTEIN"/>
    <property type="match status" value="1"/>
</dbReference>
<proteinExistence type="predicted"/>
<comment type="caution">
    <text evidence="3">The sequence shown here is derived from an EMBL/GenBank/DDBJ whole genome shotgun (WGS) entry which is preliminary data.</text>
</comment>
<feature type="signal peptide" evidence="2">
    <location>
        <begin position="1"/>
        <end position="21"/>
    </location>
</feature>
<evidence type="ECO:0000256" key="2">
    <source>
        <dbReference type="SAM" id="SignalP"/>
    </source>
</evidence>
<dbReference type="EMBL" id="CAUOFW020001295">
    <property type="protein sequence ID" value="CAK9143381.1"/>
    <property type="molecule type" value="Genomic_DNA"/>
</dbReference>
<protein>
    <submittedName>
        <fullName evidence="3">Uncharacterized protein</fullName>
    </submittedName>
</protein>
<keyword evidence="2" id="KW-0732">Signal</keyword>
<name>A0ABC8RGQ1_9AQUA</name>
<accession>A0ABC8RGQ1</accession>
<evidence type="ECO:0000313" key="3">
    <source>
        <dbReference type="EMBL" id="CAK9143381.1"/>
    </source>
</evidence>
<keyword evidence="4" id="KW-1185">Reference proteome</keyword>
<feature type="region of interest" description="Disordered" evidence="1">
    <location>
        <begin position="39"/>
        <end position="130"/>
    </location>
</feature>
<evidence type="ECO:0000313" key="4">
    <source>
        <dbReference type="Proteomes" id="UP001642360"/>
    </source>
</evidence>
<sequence>MAFLIMKSLIIALFLVGSVLSCFQADGKRFILEEVKKERANNQLIPDAQPGEKSVNNGATDSKPIDKPGKSGTEANPVKGSVPAVDKNAAGNNNNKESDNNDNYGSYGNPSGSSTETHHVFTDDNRPGPH</sequence>
<evidence type="ECO:0000256" key="1">
    <source>
        <dbReference type="SAM" id="MobiDB-lite"/>
    </source>
</evidence>